<evidence type="ECO:0000256" key="5">
    <source>
        <dbReference type="ARBA" id="ARBA00022683"/>
    </source>
</evidence>
<keyword evidence="6" id="KW-0418">Kinase</keyword>
<dbReference type="GO" id="GO:0008982">
    <property type="term" value="F:protein-N(PI)-phosphohistidine-sugar phosphotransferase activity"/>
    <property type="evidence" value="ECO:0007669"/>
    <property type="project" value="InterPro"/>
</dbReference>
<evidence type="ECO:0000313" key="12">
    <source>
        <dbReference type="Proteomes" id="UP000294229"/>
    </source>
</evidence>
<evidence type="ECO:0000256" key="2">
    <source>
        <dbReference type="ARBA" id="ARBA00022553"/>
    </source>
</evidence>
<dbReference type="PANTHER" id="PTHR34581">
    <property type="entry name" value="PTS SYSTEM N,N'-DIACETYLCHITOBIOSE-SPECIFIC EIIB COMPONENT"/>
    <property type="match status" value="1"/>
</dbReference>
<accession>A0A0F5EPE5</accession>
<dbReference type="SUPFAM" id="SSF52794">
    <property type="entry name" value="PTS system IIB component-like"/>
    <property type="match status" value="1"/>
</dbReference>
<keyword evidence="2" id="KW-0597">Phosphoprotein</keyword>
<organism evidence="10 11">
    <name type="scientific">Avibacterium paragallinarum</name>
    <name type="common">Haemophilus gallinarum</name>
    <dbReference type="NCBI Taxonomy" id="728"/>
    <lineage>
        <taxon>Bacteria</taxon>
        <taxon>Pseudomonadati</taxon>
        <taxon>Pseudomonadota</taxon>
        <taxon>Gammaproteobacteria</taxon>
        <taxon>Pasteurellales</taxon>
        <taxon>Pasteurellaceae</taxon>
        <taxon>Avibacterium</taxon>
    </lineage>
</organism>
<name>A0A0F5EPE5_AVIPA</name>
<evidence type="ECO:0000256" key="4">
    <source>
        <dbReference type="ARBA" id="ARBA00022679"/>
    </source>
</evidence>
<evidence type="ECO:0000313" key="9">
    <source>
        <dbReference type="EMBL" id="RZN59965.1"/>
    </source>
</evidence>
<evidence type="ECO:0000256" key="6">
    <source>
        <dbReference type="ARBA" id="ARBA00022777"/>
    </source>
</evidence>
<dbReference type="CDD" id="cd05564">
    <property type="entry name" value="PTS_IIB_chitobiose_lichenan"/>
    <property type="match status" value="1"/>
</dbReference>
<protein>
    <submittedName>
        <fullName evidence="9">PTS sugar transporter subunit IIB</fullName>
    </submittedName>
    <submittedName>
        <fullName evidence="10">PTS system lactose/cellobiose-specific transporter subunit IIB</fullName>
        <ecNumber evidence="10">2.7.1.-</ecNumber>
    </submittedName>
</protein>
<dbReference type="KEGG" id="apag:EIA51_09645"/>
<evidence type="ECO:0000259" key="8">
    <source>
        <dbReference type="PROSITE" id="PS51100"/>
    </source>
</evidence>
<dbReference type="Pfam" id="PF02302">
    <property type="entry name" value="PTS_IIB"/>
    <property type="match status" value="1"/>
</dbReference>
<evidence type="ECO:0000256" key="7">
    <source>
        <dbReference type="PROSITE-ProRule" id="PRU00423"/>
    </source>
</evidence>
<dbReference type="AlphaFoldDB" id="A0A0F5EPE5"/>
<keyword evidence="3 9" id="KW-0762">Sugar transport</keyword>
<keyword evidence="4 10" id="KW-0808">Transferase</keyword>
<dbReference type="PANTHER" id="PTHR34581:SF2">
    <property type="entry name" value="PTS SYSTEM N,N'-DIACETYLCHITOBIOSE-SPECIFIC EIIB COMPONENT"/>
    <property type="match status" value="1"/>
</dbReference>
<proteinExistence type="predicted"/>
<dbReference type="GeneID" id="66256680"/>
<evidence type="ECO:0000313" key="11">
    <source>
        <dbReference type="Proteomes" id="UP000254465"/>
    </source>
</evidence>
<gene>
    <name evidence="10" type="primary">gmuB</name>
    <name evidence="9" type="ORF">EIG79_05000</name>
    <name evidence="10" type="ORF">NCTC11296_00844</name>
</gene>
<dbReference type="RefSeq" id="WP_017805365.1">
    <property type="nucleotide sequence ID" value="NZ_CP034110.1"/>
</dbReference>
<dbReference type="EMBL" id="RQXS01000016">
    <property type="protein sequence ID" value="RZN59965.1"/>
    <property type="molecule type" value="Genomic_DNA"/>
</dbReference>
<dbReference type="Gene3D" id="3.40.50.2300">
    <property type="match status" value="1"/>
</dbReference>
<dbReference type="EC" id="2.7.1.-" evidence="10"/>
<sequence length="100" mass="11318">MKKILLICDMGMSTSLVVKKMNKIAKEKSLSLQIEAHGMQHFKELIQEFDCALLGPQIAYKLEECQNIAHQFNKKVACINMMDYGMLDGEKILAQAQSLL</sequence>
<dbReference type="InterPro" id="IPR036095">
    <property type="entry name" value="PTS_EIIB-like_sf"/>
</dbReference>
<dbReference type="Proteomes" id="UP000294229">
    <property type="component" value="Unassembled WGS sequence"/>
</dbReference>
<evidence type="ECO:0000313" key="10">
    <source>
        <dbReference type="EMBL" id="STO70924.1"/>
    </source>
</evidence>
<dbReference type="InterPro" id="IPR013012">
    <property type="entry name" value="PTS_EIIB_3"/>
</dbReference>
<dbReference type="GO" id="GO:0009401">
    <property type="term" value="P:phosphoenolpyruvate-dependent sugar phosphotransferase system"/>
    <property type="evidence" value="ECO:0007669"/>
    <property type="project" value="UniProtKB-KW"/>
</dbReference>
<dbReference type="InterPro" id="IPR003501">
    <property type="entry name" value="PTS_EIIB_2/3"/>
</dbReference>
<feature type="modified residue" description="Phosphocysteine; by EIIA" evidence="7">
    <location>
        <position position="8"/>
    </location>
</feature>
<feature type="domain" description="PTS EIIB type-3" evidence="8">
    <location>
        <begin position="1"/>
        <end position="100"/>
    </location>
</feature>
<dbReference type="GO" id="GO:0016301">
    <property type="term" value="F:kinase activity"/>
    <property type="evidence" value="ECO:0007669"/>
    <property type="project" value="UniProtKB-KW"/>
</dbReference>
<evidence type="ECO:0000256" key="3">
    <source>
        <dbReference type="ARBA" id="ARBA00022597"/>
    </source>
</evidence>
<dbReference type="InterPro" id="IPR051819">
    <property type="entry name" value="PTS_sugar-specific_EIIB"/>
</dbReference>
<dbReference type="EMBL" id="UGHK01000001">
    <property type="protein sequence ID" value="STO70924.1"/>
    <property type="molecule type" value="Genomic_DNA"/>
</dbReference>
<evidence type="ECO:0000256" key="1">
    <source>
        <dbReference type="ARBA" id="ARBA00022448"/>
    </source>
</evidence>
<dbReference type="Proteomes" id="UP000254465">
    <property type="component" value="Unassembled WGS sequence"/>
</dbReference>
<reference evidence="9 12" key="2">
    <citation type="submission" date="2018-11" db="EMBL/GenBank/DDBJ databases">
        <title>Sequencing Av. paragallinarum serogroups.</title>
        <authorList>
            <person name="Hellmuth J.E."/>
            <person name="Boucher C.E."/>
            <person name="Cason E.D."/>
        </authorList>
    </citation>
    <scope>NUCLEOTIDE SEQUENCE [LARGE SCALE GENOMIC DNA]</scope>
    <source>
        <strain evidence="9 12">SA-3</strain>
    </source>
</reference>
<keyword evidence="5" id="KW-0598">Phosphotransferase system</keyword>
<dbReference type="PROSITE" id="PS51100">
    <property type="entry name" value="PTS_EIIB_TYPE_3"/>
    <property type="match status" value="1"/>
</dbReference>
<reference evidence="10 11" key="1">
    <citation type="submission" date="2018-06" db="EMBL/GenBank/DDBJ databases">
        <authorList>
            <consortium name="Pathogen Informatics"/>
            <person name="Doyle S."/>
        </authorList>
    </citation>
    <scope>NUCLEOTIDE SEQUENCE [LARGE SCALE GENOMIC DNA]</scope>
    <source>
        <strain evidence="10 11">NCTC11296</strain>
    </source>
</reference>
<keyword evidence="1" id="KW-0813">Transport</keyword>